<dbReference type="CDD" id="cd00082">
    <property type="entry name" value="HisKA"/>
    <property type="match status" value="1"/>
</dbReference>
<keyword evidence="6" id="KW-0547">Nucleotide-binding</keyword>
<dbReference type="PROSITE" id="PS50109">
    <property type="entry name" value="HIS_KIN"/>
    <property type="match status" value="1"/>
</dbReference>
<protein>
    <recommendedName>
        <fullName evidence="3">histidine kinase</fullName>
        <ecNumber evidence="3">2.7.13.3</ecNumber>
    </recommendedName>
</protein>
<evidence type="ECO:0000256" key="6">
    <source>
        <dbReference type="ARBA" id="ARBA00022741"/>
    </source>
</evidence>
<evidence type="ECO:0000259" key="11">
    <source>
        <dbReference type="PROSITE" id="PS50109"/>
    </source>
</evidence>
<dbReference type="PANTHER" id="PTHR43065:SF10">
    <property type="entry name" value="PEROXIDE STRESS-ACTIVATED HISTIDINE KINASE MAK3"/>
    <property type="match status" value="1"/>
</dbReference>
<reference evidence="14" key="1">
    <citation type="submission" date="2018-03" db="EMBL/GenBank/DDBJ databases">
        <authorList>
            <person name="Zecchin S."/>
        </authorList>
    </citation>
    <scope>NUCLEOTIDE SEQUENCE [LARGE SCALE GENOMIC DNA]</scope>
</reference>
<dbReference type="SUPFAM" id="SSF158472">
    <property type="entry name" value="HAMP domain-like"/>
    <property type="match status" value="1"/>
</dbReference>
<dbReference type="EMBL" id="OUUY01000035">
    <property type="protein sequence ID" value="SPP99907.1"/>
    <property type="molecule type" value="Genomic_DNA"/>
</dbReference>
<feature type="domain" description="Histidine kinase" evidence="11">
    <location>
        <begin position="264"/>
        <end position="478"/>
    </location>
</feature>
<dbReference type="InterPro" id="IPR003660">
    <property type="entry name" value="HAMP_dom"/>
</dbReference>
<dbReference type="SMART" id="SM00388">
    <property type="entry name" value="HisKA"/>
    <property type="match status" value="1"/>
</dbReference>
<feature type="transmembrane region" description="Helical" evidence="10">
    <location>
        <begin position="174"/>
        <end position="195"/>
    </location>
</feature>
<gene>
    <name evidence="13" type="ORF">NBG4_130030</name>
</gene>
<dbReference type="AlphaFoldDB" id="A0A2U3QER8"/>
<keyword evidence="8" id="KW-0067">ATP-binding</keyword>
<evidence type="ECO:0000256" key="7">
    <source>
        <dbReference type="ARBA" id="ARBA00022777"/>
    </source>
</evidence>
<comment type="catalytic activity">
    <reaction evidence="1">
        <text>ATP + protein L-histidine = ADP + protein N-phospho-L-histidine.</text>
        <dbReference type="EC" id="2.7.13.3"/>
    </reaction>
</comment>
<dbReference type="GO" id="GO:0000155">
    <property type="term" value="F:phosphorelay sensor kinase activity"/>
    <property type="evidence" value="ECO:0007669"/>
    <property type="project" value="InterPro"/>
</dbReference>
<keyword evidence="14" id="KW-1185">Reference proteome</keyword>
<keyword evidence="10" id="KW-0472">Membrane</keyword>
<evidence type="ECO:0000259" key="12">
    <source>
        <dbReference type="PROSITE" id="PS50885"/>
    </source>
</evidence>
<evidence type="ECO:0000256" key="10">
    <source>
        <dbReference type="SAM" id="Phobius"/>
    </source>
</evidence>
<dbReference type="SMART" id="SM00304">
    <property type="entry name" value="HAMP"/>
    <property type="match status" value="1"/>
</dbReference>
<dbReference type="Proteomes" id="UP000245125">
    <property type="component" value="Unassembled WGS sequence"/>
</dbReference>
<evidence type="ECO:0000313" key="14">
    <source>
        <dbReference type="Proteomes" id="UP000245125"/>
    </source>
</evidence>
<dbReference type="PANTHER" id="PTHR43065">
    <property type="entry name" value="SENSOR HISTIDINE KINASE"/>
    <property type="match status" value="1"/>
</dbReference>
<evidence type="ECO:0000313" key="13">
    <source>
        <dbReference type="EMBL" id="SPP99907.1"/>
    </source>
</evidence>
<keyword evidence="7 13" id="KW-0418">Kinase</keyword>
<dbReference type="OrthoDB" id="9781147at2"/>
<keyword evidence="5 13" id="KW-0808">Transferase</keyword>
<keyword evidence="9" id="KW-0902">Two-component regulatory system</keyword>
<evidence type="ECO:0000256" key="5">
    <source>
        <dbReference type="ARBA" id="ARBA00022679"/>
    </source>
</evidence>
<dbReference type="InterPro" id="IPR004358">
    <property type="entry name" value="Sig_transdc_His_kin-like_C"/>
</dbReference>
<dbReference type="EC" id="2.7.13.3" evidence="3"/>
<sequence>MKRTIILGLGIFLLLFVLGVVYIIYSIERSTSSLDELIVLHQVEILREHLLIQVKRVQSDLSLKNTRYARGVDVVVKDVGNLQRVADACLSCHHNETVTGKINGIRGLIEEYKSSLSRAFTIRANVTRLDDEEDAAFSIGQELINKVDDMVALTTRRLEQRTQATLTKISATKIILYVLLILGPLLIFGLSYFFIRTFTRPMNKLLYATRRLKEGDLDYRIEGLKQEFGEVAGSINEMAGSLKEHFTKMQRIEQGMILAEVAAGLAHEIKNPLAGVRGAIELISQESNMAQQDRELLLKAVEDVIRIESLMKDLLSFAKPPKPQYVDVDLNGVLDMIVSFALKHPSFSLRNGSGIKVVKDFDEHIPAVPADPMQLRQIFLNLLLNAAEAMPDGGSLQVKTYYEKSTRTIGVRVSDTGKGIDADCMNKIFQPFFTTKRKGTGLGLAIIKRLIEQHEGAIGVENNPEGGATFTVSFPETRNGA</sequence>
<name>A0A2U3QER8_9BACT</name>
<dbReference type="InterPro" id="IPR003594">
    <property type="entry name" value="HATPase_dom"/>
</dbReference>
<dbReference type="Gene3D" id="1.10.287.130">
    <property type="match status" value="1"/>
</dbReference>
<evidence type="ECO:0000256" key="9">
    <source>
        <dbReference type="ARBA" id="ARBA00023012"/>
    </source>
</evidence>
<keyword evidence="10" id="KW-0812">Transmembrane</keyword>
<proteinExistence type="predicted"/>
<feature type="domain" description="HAMP" evidence="12">
    <location>
        <begin position="196"/>
        <end position="247"/>
    </location>
</feature>
<dbReference type="Gene3D" id="3.30.565.10">
    <property type="entry name" value="Histidine kinase-like ATPase, C-terminal domain"/>
    <property type="match status" value="1"/>
</dbReference>
<dbReference type="SUPFAM" id="SSF55874">
    <property type="entry name" value="ATPase domain of HSP90 chaperone/DNA topoisomerase II/histidine kinase"/>
    <property type="match status" value="1"/>
</dbReference>
<dbReference type="PROSITE" id="PS50885">
    <property type="entry name" value="HAMP"/>
    <property type="match status" value="1"/>
</dbReference>
<dbReference type="InterPro" id="IPR036097">
    <property type="entry name" value="HisK_dim/P_sf"/>
</dbReference>
<evidence type="ECO:0000256" key="4">
    <source>
        <dbReference type="ARBA" id="ARBA00022553"/>
    </source>
</evidence>
<evidence type="ECO:0000256" key="1">
    <source>
        <dbReference type="ARBA" id="ARBA00000085"/>
    </source>
</evidence>
<dbReference type="GO" id="GO:0016020">
    <property type="term" value="C:membrane"/>
    <property type="evidence" value="ECO:0007669"/>
    <property type="project" value="UniProtKB-SubCell"/>
</dbReference>
<dbReference type="PRINTS" id="PR00344">
    <property type="entry name" value="BCTRLSENSOR"/>
</dbReference>
<dbReference type="SUPFAM" id="SSF47384">
    <property type="entry name" value="Homodimeric domain of signal transducing histidine kinase"/>
    <property type="match status" value="1"/>
</dbReference>
<dbReference type="SMART" id="SM00387">
    <property type="entry name" value="HATPase_c"/>
    <property type="match status" value="1"/>
</dbReference>
<evidence type="ECO:0000256" key="8">
    <source>
        <dbReference type="ARBA" id="ARBA00022840"/>
    </source>
</evidence>
<evidence type="ECO:0000256" key="2">
    <source>
        <dbReference type="ARBA" id="ARBA00004370"/>
    </source>
</evidence>
<keyword evidence="4" id="KW-0597">Phosphoprotein</keyword>
<dbReference type="Pfam" id="PF00672">
    <property type="entry name" value="HAMP"/>
    <property type="match status" value="1"/>
</dbReference>
<dbReference type="InterPro" id="IPR005467">
    <property type="entry name" value="His_kinase_dom"/>
</dbReference>
<accession>A0A2U3QER8</accession>
<comment type="subcellular location">
    <subcellularLocation>
        <location evidence="2">Membrane</location>
    </subcellularLocation>
</comment>
<dbReference type="InterPro" id="IPR036890">
    <property type="entry name" value="HATPase_C_sf"/>
</dbReference>
<organism evidence="13 14">
    <name type="scientific">Candidatus Sulfobium mesophilum</name>
    <dbReference type="NCBI Taxonomy" id="2016548"/>
    <lineage>
        <taxon>Bacteria</taxon>
        <taxon>Pseudomonadati</taxon>
        <taxon>Nitrospirota</taxon>
        <taxon>Nitrospiria</taxon>
        <taxon>Nitrospirales</taxon>
        <taxon>Nitrospiraceae</taxon>
        <taxon>Candidatus Sulfobium</taxon>
    </lineage>
</organism>
<dbReference type="Pfam" id="PF00512">
    <property type="entry name" value="HisKA"/>
    <property type="match status" value="1"/>
</dbReference>
<dbReference type="CDD" id="cd06225">
    <property type="entry name" value="HAMP"/>
    <property type="match status" value="1"/>
</dbReference>
<evidence type="ECO:0000256" key="3">
    <source>
        <dbReference type="ARBA" id="ARBA00012438"/>
    </source>
</evidence>
<dbReference type="InterPro" id="IPR003661">
    <property type="entry name" value="HisK_dim/P_dom"/>
</dbReference>
<dbReference type="Pfam" id="PF02518">
    <property type="entry name" value="HATPase_c"/>
    <property type="match status" value="1"/>
</dbReference>
<dbReference type="Gene3D" id="6.10.340.10">
    <property type="match status" value="1"/>
</dbReference>
<keyword evidence="10" id="KW-1133">Transmembrane helix</keyword>
<dbReference type="GO" id="GO:0005524">
    <property type="term" value="F:ATP binding"/>
    <property type="evidence" value="ECO:0007669"/>
    <property type="project" value="UniProtKB-KW"/>
</dbReference>